<protein>
    <submittedName>
        <fullName evidence="2">Sex determination protein fruitless</fullName>
    </submittedName>
</protein>
<keyword evidence="3" id="KW-1185">Reference proteome</keyword>
<comment type="caution">
    <text evidence="2">The sequence shown here is derived from an EMBL/GenBank/DDBJ whole genome shotgun (WGS) entry which is preliminary data.</text>
</comment>
<dbReference type="Proteomes" id="UP000324222">
    <property type="component" value="Unassembled WGS sequence"/>
</dbReference>
<reference evidence="2 3" key="1">
    <citation type="submission" date="2019-05" db="EMBL/GenBank/DDBJ databases">
        <title>Another draft genome of Portunus trituberculatus and its Hox gene families provides insights of decapod evolution.</title>
        <authorList>
            <person name="Jeong J.-H."/>
            <person name="Song I."/>
            <person name="Kim S."/>
            <person name="Choi T."/>
            <person name="Kim D."/>
            <person name="Ryu S."/>
            <person name="Kim W."/>
        </authorList>
    </citation>
    <scope>NUCLEOTIDE SEQUENCE [LARGE SCALE GENOMIC DNA]</scope>
    <source>
        <tissue evidence="2">Muscle</tissue>
    </source>
</reference>
<accession>A0A5B7HEC4</accession>
<feature type="compositionally biased region" description="Basic and acidic residues" evidence="1">
    <location>
        <begin position="81"/>
        <end position="92"/>
    </location>
</feature>
<proteinExistence type="predicted"/>
<dbReference type="EMBL" id="VSRR010027363">
    <property type="protein sequence ID" value="MPC68139.1"/>
    <property type="molecule type" value="Genomic_DNA"/>
</dbReference>
<name>A0A5B7HEC4_PORTR</name>
<evidence type="ECO:0000256" key="1">
    <source>
        <dbReference type="SAM" id="MobiDB-lite"/>
    </source>
</evidence>
<evidence type="ECO:0000313" key="2">
    <source>
        <dbReference type="EMBL" id="MPC68139.1"/>
    </source>
</evidence>
<feature type="region of interest" description="Disordered" evidence="1">
    <location>
        <begin position="27"/>
        <end position="98"/>
    </location>
</feature>
<sequence>MYEGQVNVSQTRLHTFMKLAEALQVRGLTDTQNTRARIEKTHTLQTRSRAHESPPPAAKRRRSSPPHERSSTGPEGEDNSLEDHADNKRDIRVSSFCC</sequence>
<organism evidence="2 3">
    <name type="scientific">Portunus trituberculatus</name>
    <name type="common">Swimming crab</name>
    <name type="synonym">Neptunus trituberculatus</name>
    <dbReference type="NCBI Taxonomy" id="210409"/>
    <lineage>
        <taxon>Eukaryota</taxon>
        <taxon>Metazoa</taxon>
        <taxon>Ecdysozoa</taxon>
        <taxon>Arthropoda</taxon>
        <taxon>Crustacea</taxon>
        <taxon>Multicrustacea</taxon>
        <taxon>Malacostraca</taxon>
        <taxon>Eumalacostraca</taxon>
        <taxon>Eucarida</taxon>
        <taxon>Decapoda</taxon>
        <taxon>Pleocyemata</taxon>
        <taxon>Brachyura</taxon>
        <taxon>Eubrachyura</taxon>
        <taxon>Portunoidea</taxon>
        <taxon>Portunidae</taxon>
        <taxon>Portuninae</taxon>
        <taxon>Portunus</taxon>
    </lineage>
</organism>
<gene>
    <name evidence="2" type="primary">fru_0</name>
    <name evidence="2" type="ORF">E2C01_062336</name>
</gene>
<evidence type="ECO:0000313" key="3">
    <source>
        <dbReference type="Proteomes" id="UP000324222"/>
    </source>
</evidence>
<dbReference type="OrthoDB" id="624345at2759"/>
<dbReference type="AlphaFoldDB" id="A0A5B7HEC4"/>